<sequence>MPTFRSKPVDAVIDVRSKVEFWLGHLPGAQCIPVDTLPAGLEGVAGVSKQSRILVYCASGARSAMAKQMLTAAGYTNVTDGGGIASARPDFAE</sequence>
<keyword evidence="3" id="KW-1185">Reference proteome</keyword>
<dbReference type="EMBL" id="CP011454">
    <property type="protein sequence ID" value="AMW06063.1"/>
    <property type="molecule type" value="Genomic_DNA"/>
</dbReference>
<dbReference type="Pfam" id="PF00581">
    <property type="entry name" value="Rhodanese"/>
    <property type="match status" value="1"/>
</dbReference>
<gene>
    <name evidence="2" type="ORF">GEMMAAP_17275</name>
</gene>
<dbReference type="RefSeq" id="WP_043579332.1">
    <property type="nucleotide sequence ID" value="NZ_CP011454.1"/>
</dbReference>
<name>A0A143BN62_9BACT</name>
<evidence type="ECO:0000259" key="1">
    <source>
        <dbReference type="PROSITE" id="PS50206"/>
    </source>
</evidence>
<dbReference type="AlphaFoldDB" id="A0A143BN62"/>
<reference evidence="2 3" key="2">
    <citation type="journal article" date="2016" name="Environ. Microbiol. Rep.">
        <title>Metagenomic evidence for the presence of phototrophic Gemmatimonadetes bacteria in diverse environments.</title>
        <authorList>
            <person name="Zeng Y."/>
            <person name="Baumbach J."/>
            <person name="Barbosa E.G."/>
            <person name="Azevedo V."/>
            <person name="Zhang C."/>
            <person name="Koblizek M."/>
        </authorList>
    </citation>
    <scope>NUCLEOTIDE SEQUENCE [LARGE SCALE GENOMIC DNA]</scope>
    <source>
        <strain evidence="2 3">AP64</strain>
    </source>
</reference>
<dbReference type="OrthoDB" id="9814704at2"/>
<proteinExistence type="predicted"/>
<dbReference type="PROSITE" id="PS50206">
    <property type="entry name" value="RHODANESE_3"/>
    <property type="match status" value="1"/>
</dbReference>
<dbReference type="STRING" id="1379270.GEMMAAP_17275"/>
<dbReference type="KEGG" id="gph:GEMMAAP_17275"/>
<dbReference type="PANTHER" id="PTHR45431">
    <property type="entry name" value="RHODANESE-LIKE DOMAIN-CONTAINING PROTEIN 15, CHLOROPLASTIC"/>
    <property type="match status" value="1"/>
</dbReference>
<dbReference type="CDD" id="cd00158">
    <property type="entry name" value="RHOD"/>
    <property type="match status" value="1"/>
</dbReference>
<evidence type="ECO:0000313" key="3">
    <source>
        <dbReference type="Proteomes" id="UP000076404"/>
    </source>
</evidence>
<accession>A0A143BN62</accession>
<dbReference type="InterPro" id="IPR036873">
    <property type="entry name" value="Rhodanese-like_dom_sf"/>
</dbReference>
<feature type="domain" description="Rhodanese" evidence="1">
    <location>
        <begin position="6"/>
        <end position="92"/>
    </location>
</feature>
<dbReference type="SMART" id="SM00450">
    <property type="entry name" value="RHOD"/>
    <property type="match status" value="1"/>
</dbReference>
<dbReference type="InterPro" id="IPR001763">
    <property type="entry name" value="Rhodanese-like_dom"/>
</dbReference>
<dbReference type="Proteomes" id="UP000076404">
    <property type="component" value="Chromosome"/>
</dbReference>
<dbReference type="InterPro" id="IPR052367">
    <property type="entry name" value="Thiosulfate_ST/Rhodanese-like"/>
</dbReference>
<organism evidence="2 3">
    <name type="scientific">Gemmatimonas phototrophica</name>
    <dbReference type="NCBI Taxonomy" id="1379270"/>
    <lineage>
        <taxon>Bacteria</taxon>
        <taxon>Pseudomonadati</taxon>
        <taxon>Gemmatimonadota</taxon>
        <taxon>Gemmatimonadia</taxon>
        <taxon>Gemmatimonadales</taxon>
        <taxon>Gemmatimonadaceae</taxon>
        <taxon>Gemmatimonas</taxon>
    </lineage>
</organism>
<protein>
    <recommendedName>
        <fullName evidence="1">Rhodanese domain-containing protein</fullName>
    </recommendedName>
</protein>
<evidence type="ECO:0000313" key="2">
    <source>
        <dbReference type="EMBL" id="AMW06063.1"/>
    </source>
</evidence>
<dbReference type="Gene3D" id="3.40.250.10">
    <property type="entry name" value="Rhodanese-like domain"/>
    <property type="match status" value="1"/>
</dbReference>
<dbReference type="eggNOG" id="COG0607">
    <property type="taxonomic scope" value="Bacteria"/>
</dbReference>
<dbReference type="PANTHER" id="PTHR45431:SF3">
    <property type="entry name" value="RHODANESE-LIKE DOMAIN-CONTAINING PROTEIN 15, CHLOROPLASTIC"/>
    <property type="match status" value="1"/>
</dbReference>
<reference evidence="2 3" key="1">
    <citation type="journal article" date="2014" name="Proc. Natl. Acad. Sci. U.S.A.">
        <title>Functional type 2 photosynthetic reaction centers found in the rare bacterial phylum Gemmatimonadetes.</title>
        <authorList>
            <person name="Zeng Y."/>
            <person name="Feng F."/>
            <person name="Medova H."/>
            <person name="Dean J."/>
            <person name="Koblizek M."/>
        </authorList>
    </citation>
    <scope>NUCLEOTIDE SEQUENCE [LARGE SCALE GENOMIC DNA]</scope>
    <source>
        <strain evidence="2 3">AP64</strain>
    </source>
</reference>
<dbReference type="SUPFAM" id="SSF52821">
    <property type="entry name" value="Rhodanese/Cell cycle control phosphatase"/>
    <property type="match status" value="1"/>
</dbReference>